<dbReference type="eggNOG" id="COG4768">
    <property type="taxonomic scope" value="Bacteria"/>
</dbReference>
<dbReference type="AlphaFoldDB" id="D3PYV2"/>
<dbReference type="STRING" id="446470.Snas_3880"/>
<feature type="transmembrane region" description="Helical" evidence="1">
    <location>
        <begin position="20"/>
        <end position="42"/>
    </location>
</feature>
<dbReference type="Proteomes" id="UP000000844">
    <property type="component" value="Chromosome"/>
</dbReference>
<protein>
    <recommendedName>
        <fullName evidence="4">Secreted protein</fullName>
    </recommendedName>
</protein>
<keyword evidence="3" id="KW-1185">Reference proteome</keyword>
<dbReference type="OrthoDB" id="3237344at2"/>
<keyword evidence="1" id="KW-0472">Membrane</keyword>
<dbReference type="Pfam" id="PF06103">
    <property type="entry name" value="DUF948"/>
    <property type="match status" value="1"/>
</dbReference>
<dbReference type="EMBL" id="CP001778">
    <property type="protein sequence ID" value="ADD43535.1"/>
    <property type="molecule type" value="Genomic_DNA"/>
</dbReference>
<keyword evidence="1" id="KW-0812">Transmembrane</keyword>
<organism evidence="2 3">
    <name type="scientific">Stackebrandtia nassauensis (strain DSM 44728 / CIP 108903 / NRRL B-16338 / NBRC 102104 / LLR-40K-21)</name>
    <dbReference type="NCBI Taxonomy" id="446470"/>
    <lineage>
        <taxon>Bacteria</taxon>
        <taxon>Bacillati</taxon>
        <taxon>Actinomycetota</taxon>
        <taxon>Actinomycetes</taxon>
        <taxon>Glycomycetales</taxon>
        <taxon>Glycomycetaceae</taxon>
        <taxon>Stackebrandtia</taxon>
    </lineage>
</organism>
<evidence type="ECO:0008006" key="4">
    <source>
        <dbReference type="Google" id="ProtNLM"/>
    </source>
</evidence>
<dbReference type="InterPro" id="IPR009293">
    <property type="entry name" value="UPF0478"/>
</dbReference>
<sequence>MSGQAYAAASEFVTTGGELAALIAAGAFAALALVLAYVLLGLRKTVNAATRAVNDLNARTGPLLQKANTTMDHVNTALTQAHTSLDAVNTQLERVDTITGHAQQVTGNVANITSLVGAAATTPLVKLAAFGFGLRKALAKRRADDDEREVRNLLKDKKSRRKRSKNG</sequence>
<gene>
    <name evidence="2" type="ordered locus">Snas_3880</name>
</gene>
<dbReference type="RefSeq" id="WP_013019106.1">
    <property type="nucleotide sequence ID" value="NC_013947.1"/>
</dbReference>
<reference evidence="2 3" key="1">
    <citation type="journal article" date="2009" name="Stand. Genomic Sci.">
        <title>Complete genome sequence of Stackebrandtia nassauensis type strain (LLR-40K-21).</title>
        <authorList>
            <person name="Munk C."/>
            <person name="Lapidus A."/>
            <person name="Copeland A."/>
            <person name="Jando M."/>
            <person name="Mayilraj S."/>
            <person name="Glavina Del Rio T."/>
            <person name="Nolan M."/>
            <person name="Chen F."/>
            <person name="Lucas S."/>
            <person name="Tice H."/>
            <person name="Cheng J.F."/>
            <person name="Han C."/>
            <person name="Detter J.C."/>
            <person name="Bruce D."/>
            <person name="Goodwin L."/>
            <person name="Chain P."/>
            <person name="Pitluck S."/>
            <person name="Goker M."/>
            <person name="Ovchinikova G."/>
            <person name="Pati A."/>
            <person name="Ivanova N."/>
            <person name="Mavromatis K."/>
            <person name="Chen A."/>
            <person name="Palaniappan K."/>
            <person name="Land M."/>
            <person name="Hauser L."/>
            <person name="Chang Y.J."/>
            <person name="Jeffries C.D."/>
            <person name="Bristow J."/>
            <person name="Eisen J.A."/>
            <person name="Markowitz V."/>
            <person name="Hugenholtz P."/>
            <person name="Kyrpides N.C."/>
            <person name="Klenk H.P."/>
        </authorList>
    </citation>
    <scope>NUCLEOTIDE SEQUENCE [LARGE SCALE GENOMIC DNA]</scope>
    <source>
        <strain evidence="3">DSM 44728 / CIP 108903 / NRRL B-16338 / NBRC 102104 / LLR-40K-21</strain>
    </source>
</reference>
<proteinExistence type="predicted"/>
<evidence type="ECO:0000313" key="2">
    <source>
        <dbReference type="EMBL" id="ADD43535.1"/>
    </source>
</evidence>
<evidence type="ECO:0000313" key="3">
    <source>
        <dbReference type="Proteomes" id="UP000000844"/>
    </source>
</evidence>
<name>D3PYV2_STANL</name>
<keyword evidence="1" id="KW-1133">Transmembrane helix</keyword>
<dbReference type="KEGG" id="sna:Snas_3880"/>
<evidence type="ECO:0000256" key="1">
    <source>
        <dbReference type="SAM" id="Phobius"/>
    </source>
</evidence>
<accession>D3PYV2</accession>
<dbReference type="HOGENOM" id="CLU_132014_0_0_11"/>